<keyword evidence="9" id="KW-1185">Reference proteome</keyword>
<protein>
    <submittedName>
        <fullName evidence="8">Uncharacterized protein</fullName>
    </submittedName>
</protein>
<feature type="non-terminal residue" evidence="8">
    <location>
        <position position="1"/>
    </location>
</feature>
<evidence type="ECO:0000256" key="4">
    <source>
        <dbReference type="ARBA" id="ARBA00022989"/>
    </source>
</evidence>
<dbReference type="GO" id="GO:0015165">
    <property type="term" value="F:pyrimidine nucleotide-sugar transmembrane transporter activity"/>
    <property type="evidence" value="ECO:0007669"/>
    <property type="project" value="InterPro"/>
</dbReference>
<keyword evidence="2" id="KW-0762">Sugar transport</keyword>
<dbReference type="Pfam" id="PF04142">
    <property type="entry name" value="Nuc_sug_transp"/>
    <property type="match status" value="2"/>
</dbReference>
<accession>A0A7R9ABX7</accession>
<feature type="transmembrane region" description="Helical" evidence="7">
    <location>
        <begin position="216"/>
        <end position="236"/>
    </location>
</feature>
<dbReference type="EMBL" id="LR902971">
    <property type="protein sequence ID" value="CAD7251319.1"/>
    <property type="molecule type" value="Genomic_DNA"/>
</dbReference>
<proteinExistence type="predicted"/>
<feature type="region of interest" description="Disordered" evidence="6">
    <location>
        <begin position="39"/>
        <end position="61"/>
    </location>
</feature>
<evidence type="ECO:0000313" key="8">
    <source>
        <dbReference type="EMBL" id="CAD7251319.1"/>
    </source>
</evidence>
<gene>
    <name evidence="8" type="ORF">DSTB1V02_LOCUS11086</name>
</gene>
<dbReference type="PANTHER" id="PTHR10231">
    <property type="entry name" value="NUCLEOTIDE-SUGAR TRANSMEMBRANE TRANSPORTER"/>
    <property type="match status" value="1"/>
</dbReference>
<evidence type="ECO:0000256" key="2">
    <source>
        <dbReference type="ARBA" id="ARBA00022597"/>
    </source>
</evidence>
<dbReference type="Proteomes" id="UP000677054">
    <property type="component" value="Unassembled WGS sequence"/>
</dbReference>
<organism evidence="8">
    <name type="scientific">Darwinula stevensoni</name>
    <dbReference type="NCBI Taxonomy" id="69355"/>
    <lineage>
        <taxon>Eukaryota</taxon>
        <taxon>Metazoa</taxon>
        <taxon>Ecdysozoa</taxon>
        <taxon>Arthropoda</taxon>
        <taxon>Crustacea</taxon>
        <taxon>Oligostraca</taxon>
        <taxon>Ostracoda</taxon>
        <taxon>Podocopa</taxon>
        <taxon>Podocopida</taxon>
        <taxon>Darwinulocopina</taxon>
        <taxon>Darwinuloidea</taxon>
        <taxon>Darwinulidae</taxon>
        <taxon>Darwinula</taxon>
    </lineage>
</organism>
<feature type="transmembrane region" description="Helical" evidence="7">
    <location>
        <begin position="269"/>
        <end position="288"/>
    </location>
</feature>
<dbReference type="InterPro" id="IPR007271">
    <property type="entry name" value="Nuc_sug_transpt"/>
</dbReference>
<keyword evidence="5 7" id="KW-0472">Membrane</keyword>
<feature type="transmembrane region" description="Helical" evidence="7">
    <location>
        <begin position="243"/>
        <end position="263"/>
    </location>
</feature>
<dbReference type="AlphaFoldDB" id="A0A7R9ABX7"/>
<keyword evidence="4 7" id="KW-1133">Transmembrane helix</keyword>
<dbReference type="EMBL" id="CAJPEV010003454">
    <property type="protein sequence ID" value="CAG0899787.1"/>
    <property type="molecule type" value="Genomic_DNA"/>
</dbReference>
<evidence type="ECO:0000313" key="9">
    <source>
        <dbReference type="Proteomes" id="UP000677054"/>
    </source>
</evidence>
<keyword evidence="3 7" id="KW-0812">Transmembrane</keyword>
<evidence type="ECO:0000256" key="6">
    <source>
        <dbReference type="SAM" id="MobiDB-lite"/>
    </source>
</evidence>
<keyword evidence="2" id="KW-0813">Transport</keyword>
<evidence type="ECO:0000256" key="5">
    <source>
        <dbReference type="ARBA" id="ARBA00023136"/>
    </source>
</evidence>
<evidence type="ECO:0000256" key="1">
    <source>
        <dbReference type="ARBA" id="ARBA00004141"/>
    </source>
</evidence>
<comment type="subcellular location">
    <subcellularLocation>
        <location evidence="1">Membrane</location>
        <topology evidence="1">Multi-pass membrane protein</topology>
    </subcellularLocation>
</comment>
<dbReference type="GO" id="GO:0000139">
    <property type="term" value="C:Golgi membrane"/>
    <property type="evidence" value="ECO:0007669"/>
    <property type="project" value="InterPro"/>
</dbReference>
<sequence>RLKTKSAALNANSNFDELFKSLSVLPEFHLVMSSGETSSEAKESEAEHPSKHIETNMKQSGGQTSAYMKTVSVVSLTVQNSALVICMRYSRVRDVKLYIITVAVLMSEVVKCLASLFMVYRDEGDFHRWKRALRVEIIDNPVNTLKVALPSLIYVLQNNFYQVTYQLKILAAAMFTVTMLNRRLSPGIAIVQLSQEESRKDAGQIMEEGFFVGCDAYVWFLIVLQAVGGLIVAMVLKYADNILKGFATAIGIVFSCLASYFLFHVPLTGLFLLGAGIVIVSVFMYSGYPPPPPKSALQKAKESSNAATMA</sequence>
<name>A0A7R9ABX7_9CRUS</name>
<evidence type="ECO:0000256" key="7">
    <source>
        <dbReference type="SAM" id="Phobius"/>
    </source>
</evidence>
<feature type="compositionally biased region" description="Basic and acidic residues" evidence="6">
    <location>
        <begin position="39"/>
        <end position="55"/>
    </location>
</feature>
<dbReference type="NCBIfam" id="TIGR00803">
    <property type="entry name" value="nst"/>
    <property type="match status" value="1"/>
</dbReference>
<evidence type="ECO:0000256" key="3">
    <source>
        <dbReference type="ARBA" id="ARBA00022692"/>
    </source>
</evidence>
<reference evidence="8" key="1">
    <citation type="submission" date="2020-11" db="EMBL/GenBank/DDBJ databases">
        <authorList>
            <person name="Tran Van P."/>
        </authorList>
    </citation>
    <scope>NUCLEOTIDE SEQUENCE</scope>
</reference>
<dbReference type="OrthoDB" id="408493at2759"/>
<feature type="transmembrane region" description="Helical" evidence="7">
    <location>
        <begin position="97"/>
        <end position="120"/>
    </location>
</feature>